<protein>
    <submittedName>
        <fullName evidence="1">Uncharacterized protein</fullName>
    </submittedName>
</protein>
<accession>A0ABS9UV88</accession>
<evidence type="ECO:0000313" key="2">
    <source>
        <dbReference type="Proteomes" id="UP001165489"/>
    </source>
</evidence>
<reference evidence="1" key="1">
    <citation type="submission" date="2022-03" db="EMBL/GenBank/DDBJ databases">
        <title>De novo assembled genomes of Belliella spp. (Cyclobacteriaceae) strains.</title>
        <authorList>
            <person name="Szabo A."/>
            <person name="Korponai K."/>
            <person name="Felfoldi T."/>
        </authorList>
    </citation>
    <scope>NUCLEOTIDE SEQUENCE</scope>
    <source>
        <strain evidence="1">DSM 111904</strain>
    </source>
</reference>
<name>A0ABS9UV88_9BACT</name>
<organism evidence="1 2">
    <name type="scientific">Belliella filtrata</name>
    <dbReference type="NCBI Taxonomy" id="2923435"/>
    <lineage>
        <taxon>Bacteria</taxon>
        <taxon>Pseudomonadati</taxon>
        <taxon>Bacteroidota</taxon>
        <taxon>Cytophagia</taxon>
        <taxon>Cytophagales</taxon>
        <taxon>Cyclobacteriaceae</taxon>
        <taxon>Belliella</taxon>
    </lineage>
</organism>
<dbReference type="EMBL" id="JAKZGP010000001">
    <property type="protein sequence ID" value="MCH7407953.1"/>
    <property type="molecule type" value="Genomic_DNA"/>
</dbReference>
<gene>
    <name evidence="1" type="ORF">MM239_00980</name>
</gene>
<proteinExistence type="predicted"/>
<comment type="caution">
    <text evidence="1">The sequence shown here is derived from an EMBL/GenBank/DDBJ whole genome shotgun (WGS) entry which is preliminary data.</text>
</comment>
<sequence length="133" mass="15763">MDGVYKLESDHFDPVIGYYTDSPFTAPFTDQFNGLVSDQHSSERVFYASYHSFDTRERETGLDIYRWMLMKIDLDEMIICEVEIADSLYLIEYPDLIPQVKGDTVSFLIREKDEGMYLKRLVFDRYYLLHLSN</sequence>
<keyword evidence="2" id="KW-1185">Reference proteome</keyword>
<dbReference type="Proteomes" id="UP001165489">
    <property type="component" value="Unassembled WGS sequence"/>
</dbReference>
<dbReference type="RefSeq" id="WP_241345890.1">
    <property type="nucleotide sequence ID" value="NZ_JAKZGP010000001.1"/>
</dbReference>
<evidence type="ECO:0000313" key="1">
    <source>
        <dbReference type="EMBL" id="MCH7407953.1"/>
    </source>
</evidence>